<evidence type="ECO:0000313" key="1">
    <source>
        <dbReference type="EMBL" id="OAX38404.1"/>
    </source>
</evidence>
<proteinExistence type="predicted"/>
<protein>
    <submittedName>
        <fullName evidence="1">Uncharacterized protein</fullName>
    </submittedName>
</protein>
<gene>
    <name evidence="1" type="ORF">K503DRAFT_782910</name>
</gene>
<sequence>MGQEGDYVERKKYDCTFTKDAGLPLEADEQTDSSSSLGGMHLNRYASTGEKHTFTIPRRCWAFVFMLNAVGSVELVGNTTRIPAMHNCIQAAFVDKPLHQEPSPAVPP</sequence>
<accession>A0A1B7N0N5</accession>
<reference evidence="1 2" key="1">
    <citation type="submission" date="2016-06" db="EMBL/GenBank/DDBJ databases">
        <title>Comparative genomics of the ectomycorrhizal sister species Rhizopogon vinicolor and Rhizopogon vesiculosus (Basidiomycota: Boletales) reveals a divergence of the mating type B locus.</title>
        <authorList>
            <consortium name="DOE Joint Genome Institute"/>
            <person name="Mujic A.B."/>
            <person name="Kuo A."/>
            <person name="Tritt A."/>
            <person name="Lipzen A."/>
            <person name="Chen C."/>
            <person name="Johnson J."/>
            <person name="Sharma A."/>
            <person name="Barry K."/>
            <person name="Grigoriev I.V."/>
            <person name="Spatafora J.W."/>
        </authorList>
    </citation>
    <scope>NUCLEOTIDE SEQUENCE [LARGE SCALE GENOMIC DNA]</scope>
    <source>
        <strain evidence="1 2">AM-OR11-026</strain>
    </source>
</reference>
<dbReference type="InParanoid" id="A0A1B7N0N5"/>
<evidence type="ECO:0000313" key="2">
    <source>
        <dbReference type="Proteomes" id="UP000092154"/>
    </source>
</evidence>
<keyword evidence="2" id="KW-1185">Reference proteome</keyword>
<dbReference type="Proteomes" id="UP000092154">
    <property type="component" value="Unassembled WGS sequence"/>
</dbReference>
<dbReference type="EMBL" id="KV448297">
    <property type="protein sequence ID" value="OAX38404.1"/>
    <property type="molecule type" value="Genomic_DNA"/>
</dbReference>
<dbReference type="AlphaFoldDB" id="A0A1B7N0N5"/>
<name>A0A1B7N0N5_9AGAM</name>
<organism evidence="1 2">
    <name type="scientific">Rhizopogon vinicolor AM-OR11-026</name>
    <dbReference type="NCBI Taxonomy" id="1314800"/>
    <lineage>
        <taxon>Eukaryota</taxon>
        <taxon>Fungi</taxon>
        <taxon>Dikarya</taxon>
        <taxon>Basidiomycota</taxon>
        <taxon>Agaricomycotina</taxon>
        <taxon>Agaricomycetes</taxon>
        <taxon>Agaricomycetidae</taxon>
        <taxon>Boletales</taxon>
        <taxon>Suillineae</taxon>
        <taxon>Rhizopogonaceae</taxon>
        <taxon>Rhizopogon</taxon>
    </lineage>
</organism>